<dbReference type="InterPro" id="IPR006195">
    <property type="entry name" value="aa-tRNA-synth_II"/>
</dbReference>
<dbReference type="InterPro" id="IPR045864">
    <property type="entry name" value="aa-tRNA-synth_II/BPL/LPL"/>
</dbReference>
<dbReference type="GO" id="GO:0005524">
    <property type="term" value="F:ATP binding"/>
    <property type="evidence" value="ECO:0007669"/>
    <property type="project" value="UniProtKB-KW"/>
</dbReference>
<keyword evidence="6" id="KW-1185">Reference proteome</keyword>
<name>A0A1P8WF06_9PLAN</name>
<dbReference type="NCBIfam" id="TIGR00462">
    <property type="entry name" value="genX"/>
    <property type="match status" value="1"/>
</dbReference>
<dbReference type="PANTHER" id="PTHR42918:SF6">
    <property type="entry name" value="ELONGATION FACTOR P--(R)-BETA-LYSINE LIGASE"/>
    <property type="match status" value="1"/>
</dbReference>
<keyword evidence="5" id="KW-0648">Protein biosynthesis</keyword>
<proteinExistence type="predicted"/>
<evidence type="ECO:0000259" key="4">
    <source>
        <dbReference type="PROSITE" id="PS50862"/>
    </source>
</evidence>
<dbReference type="GO" id="GO:0000049">
    <property type="term" value="F:tRNA binding"/>
    <property type="evidence" value="ECO:0007669"/>
    <property type="project" value="TreeGrafter"/>
</dbReference>
<dbReference type="RefSeq" id="WP_077024255.1">
    <property type="nucleotide sequence ID" value="NZ_CP017641.1"/>
</dbReference>
<dbReference type="PROSITE" id="PS50862">
    <property type="entry name" value="AA_TRNA_LIGASE_II"/>
    <property type="match status" value="1"/>
</dbReference>
<keyword evidence="1 5" id="KW-0436">Ligase</keyword>
<dbReference type="InterPro" id="IPR004364">
    <property type="entry name" value="Aa-tRNA-synt_II"/>
</dbReference>
<keyword evidence="2" id="KW-0547">Nucleotide-binding</keyword>
<evidence type="ECO:0000313" key="5">
    <source>
        <dbReference type="EMBL" id="APZ92658.1"/>
    </source>
</evidence>
<evidence type="ECO:0000256" key="3">
    <source>
        <dbReference type="ARBA" id="ARBA00022840"/>
    </source>
</evidence>
<protein>
    <submittedName>
        <fullName evidence="5">Elongation factor P--(R)-beta-lysine ligase</fullName>
        <ecNumber evidence="5">6.3.1.-</ecNumber>
    </submittedName>
</protein>
<evidence type="ECO:0000313" key="6">
    <source>
        <dbReference type="Proteomes" id="UP000187735"/>
    </source>
</evidence>
<organism evidence="5 6">
    <name type="scientific">Fuerstiella marisgermanici</name>
    <dbReference type="NCBI Taxonomy" id="1891926"/>
    <lineage>
        <taxon>Bacteria</taxon>
        <taxon>Pseudomonadati</taxon>
        <taxon>Planctomycetota</taxon>
        <taxon>Planctomycetia</taxon>
        <taxon>Planctomycetales</taxon>
        <taxon>Planctomycetaceae</taxon>
        <taxon>Fuerstiella</taxon>
    </lineage>
</organism>
<sequence length="340" mass="37866">MTGEFPHESQPWRPTCSVDMLKLRARMLSEVRRFFAHYGYTEVETPLLSHDVVVDAHLEPFTVNADDDAEPMYLQTSPEAGMKRLLAAGSGSIFQITRSFRLGEVGQRHNPEFTIVEWYGVGTTYRDQMELTEALVHWLLESLTSLRLPNSTAMSQRFKQTTYDQAFHTAIGESVLDASLGDLQRLVADQLDGLHNSPLSNDRDDLLNLLLAECVEPKLGVEQPEFLYDYPISQAALAEQNPHDARTACRFELYSNGIELCNGYQELVDPDELQRREAAQNTARQAHATAALPGAARMKAAMQSGLPKCSGVALGFDRLLMCLTGADSIADVIPFPFDRA</sequence>
<dbReference type="AlphaFoldDB" id="A0A1P8WF06"/>
<gene>
    <name evidence="5" type="primary">epmA</name>
    <name evidence="5" type="ORF">Fuma_02269</name>
</gene>
<dbReference type="InterPro" id="IPR004525">
    <property type="entry name" value="EpmA"/>
</dbReference>
<dbReference type="PANTHER" id="PTHR42918">
    <property type="entry name" value="LYSYL-TRNA SYNTHETASE"/>
    <property type="match status" value="1"/>
</dbReference>
<evidence type="ECO:0000256" key="2">
    <source>
        <dbReference type="ARBA" id="ARBA00022741"/>
    </source>
</evidence>
<accession>A0A1P8WF06</accession>
<dbReference type="EMBL" id="CP017641">
    <property type="protein sequence ID" value="APZ92658.1"/>
    <property type="molecule type" value="Genomic_DNA"/>
</dbReference>
<dbReference type="SUPFAM" id="SSF55681">
    <property type="entry name" value="Class II aaRS and biotin synthetases"/>
    <property type="match status" value="1"/>
</dbReference>
<reference evidence="5 6" key="1">
    <citation type="journal article" date="2016" name="Front. Microbiol.">
        <title>Fuerstia marisgermanicae gen. nov., sp. nov., an Unusual Member of the Phylum Planctomycetes from the German Wadden Sea.</title>
        <authorList>
            <person name="Kohn T."/>
            <person name="Heuer A."/>
            <person name="Jogler M."/>
            <person name="Vollmers J."/>
            <person name="Boedeker C."/>
            <person name="Bunk B."/>
            <person name="Rast P."/>
            <person name="Borchert D."/>
            <person name="Glockner I."/>
            <person name="Freese H.M."/>
            <person name="Klenk H.P."/>
            <person name="Overmann J."/>
            <person name="Kaster A.K."/>
            <person name="Rohde M."/>
            <person name="Wiegand S."/>
            <person name="Jogler C."/>
        </authorList>
    </citation>
    <scope>NUCLEOTIDE SEQUENCE [LARGE SCALE GENOMIC DNA]</scope>
    <source>
        <strain evidence="5 6">NH11</strain>
    </source>
</reference>
<dbReference type="PRINTS" id="PR00982">
    <property type="entry name" value="TRNASYNTHLYS"/>
</dbReference>
<dbReference type="Pfam" id="PF00152">
    <property type="entry name" value="tRNA-synt_2"/>
    <property type="match status" value="1"/>
</dbReference>
<dbReference type="GO" id="GO:0003746">
    <property type="term" value="F:translation elongation factor activity"/>
    <property type="evidence" value="ECO:0007669"/>
    <property type="project" value="UniProtKB-KW"/>
</dbReference>
<dbReference type="Gene3D" id="3.30.930.10">
    <property type="entry name" value="Bira Bifunctional Protein, Domain 2"/>
    <property type="match status" value="1"/>
</dbReference>
<feature type="domain" description="Aminoacyl-transfer RNA synthetases class-II family profile" evidence="4">
    <location>
        <begin position="21"/>
        <end position="334"/>
    </location>
</feature>
<dbReference type="InterPro" id="IPR018149">
    <property type="entry name" value="Lys-tRNA-synth_II_C"/>
</dbReference>
<dbReference type="GO" id="GO:0005829">
    <property type="term" value="C:cytosol"/>
    <property type="evidence" value="ECO:0007669"/>
    <property type="project" value="TreeGrafter"/>
</dbReference>
<keyword evidence="3" id="KW-0067">ATP-binding</keyword>
<keyword evidence="5" id="KW-0251">Elongation factor</keyword>
<dbReference type="EC" id="6.3.1.-" evidence="5"/>
<dbReference type="GO" id="GO:0006430">
    <property type="term" value="P:lysyl-tRNA aminoacylation"/>
    <property type="evidence" value="ECO:0007669"/>
    <property type="project" value="InterPro"/>
</dbReference>
<dbReference type="Proteomes" id="UP000187735">
    <property type="component" value="Chromosome"/>
</dbReference>
<dbReference type="OrthoDB" id="9802326at2"/>
<dbReference type="GO" id="GO:0004824">
    <property type="term" value="F:lysine-tRNA ligase activity"/>
    <property type="evidence" value="ECO:0007669"/>
    <property type="project" value="InterPro"/>
</dbReference>
<evidence type="ECO:0000256" key="1">
    <source>
        <dbReference type="ARBA" id="ARBA00022598"/>
    </source>
</evidence>
<dbReference type="NCBIfam" id="NF006828">
    <property type="entry name" value="PRK09350.1"/>
    <property type="match status" value="1"/>
</dbReference>
<dbReference type="STRING" id="1891926.Fuma_02269"/>
<dbReference type="KEGG" id="fmr:Fuma_02269"/>